<dbReference type="InterPro" id="IPR033942">
    <property type="entry name" value="IMPase"/>
</dbReference>
<dbReference type="EC" id="3.1.3.25" evidence="7"/>
<comment type="catalytic activity">
    <reaction evidence="1 7">
        <text>a myo-inositol phosphate + H2O = myo-inositol + phosphate</text>
        <dbReference type="Rhea" id="RHEA:24056"/>
        <dbReference type="ChEBI" id="CHEBI:15377"/>
        <dbReference type="ChEBI" id="CHEBI:17268"/>
        <dbReference type="ChEBI" id="CHEBI:43474"/>
        <dbReference type="ChEBI" id="CHEBI:84139"/>
        <dbReference type="EC" id="3.1.3.25"/>
    </reaction>
</comment>
<dbReference type="EMBL" id="BAAACF010000001">
    <property type="protein sequence ID" value="GAA0719235.1"/>
    <property type="molecule type" value="Genomic_DNA"/>
</dbReference>
<evidence type="ECO:0000256" key="5">
    <source>
        <dbReference type="ARBA" id="ARBA00022801"/>
    </source>
</evidence>
<dbReference type="CDD" id="cd01639">
    <property type="entry name" value="IMPase"/>
    <property type="match status" value="1"/>
</dbReference>
<evidence type="ECO:0000256" key="3">
    <source>
        <dbReference type="ARBA" id="ARBA00009759"/>
    </source>
</evidence>
<gene>
    <name evidence="8" type="ORF">GCM10008905_06970</name>
</gene>
<evidence type="ECO:0000313" key="8">
    <source>
        <dbReference type="EMBL" id="GAA0719235.1"/>
    </source>
</evidence>
<organism evidence="8 9">
    <name type="scientific">Clostridium malenominatum</name>
    <dbReference type="NCBI Taxonomy" id="1539"/>
    <lineage>
        <taxon>Bacteria</taxon>
        <taxon>Bacillati</taxon>
        <taxon>Bacillota</taxon>
        <taxon>Clostridia</taxon>
        <taxon>Eubacteriales</taxon>
        <taxon>Clostridiaceae</taxon>
        <taxon>Clostridium</taxon>
    </lineage>
</organism>
<dbReference type="InterPro" id="IPR000760">
    <property type="entry name" value="Inositol_monophosphatase-like"/>
</dbReference>
<dbReference type="Proteomes" id="UP001500339">
    <property type="component" value="Unassembled WGS sequence"/>
</dbReference>
<evidence type="ECO:0000256" key="1">
    <source>
        <dbReference type="ARBA" id="ARBA00001033"/>
    </source>
</evidence>
<dbReference type="PROSITE" id="PS00629">
    <property type="entry name" value="IMP_1"/>
    <property type="match status" value="1"/>
</dbReference>
<evidence type="ECO:0000256" key="4">
    <source>
        <dbReference type="ARBA" id="ARBA00022723"/>
    </source>
</evidence>
<dbReference type="PANTHER" id="PTHR20854:SF4">
    <property type="entry name" value="INOSITOL-1-MONOPHOSPHATASE-RELATED"/>
    <property type="match status" value="1"/>
</dbReference>
<keyword evidence="5 7" id="KW-0378">Hydrolase</keyword>
<keyword evidence="6 7" id="KW-0460">Magnesium</keyword>
<dbReference type="SUPFAM" id="SSF56655">
    <property type="entry name" value="Carbohydrate phosphatase"/>
    <property type="match status" value="1"/>
</dbReference>
<evidence type="ECO:0000256" key="7">
    <source>
        <dbReference type="RuleBase" id="RU364068"/>
    </source>
</evidence>
<comment type="cofactor">
    <cofactor evidence="2 7">
        <name>Mg(2+)</name>
        <dbReference type="ChEBI" id="CHEBI:18420"/>
    </cofactor>
</comment>
<dbReference type="PANTHER" id="PTHR20854">
    <property type="entry name" value="INOSITOL MONOPHOSPHATASE"/>
    <property type="match status" value="1"/>
</dbReference>
<dbReference type="PRINTS" id="PR01959">
    <property type="entry name" value="SBIMPHPHTASE"/>
</dbReference>
<evidence type="ECO:0000256" key="6">
    <source>
        <dbReference type="ARBA" id="ARBA00022842"/>
    </source>
</evidence>
<dbReference type="RefSeq" id="WP_343766697.1">
    <property type="nucleotide sequence ID" value="NZ_BAAACF010000001.1"/>
</dbReference>
<comment type="caution">
    <text evidence="8">The sequence shown here is derived from an EMBL/GenBank/DDBJ whole genome shotgun (WGS) entry which is preliminary data.</text>
</comment>
<evidence type="ECO:0000313" key="9">
    <source>
        <dbReference type="Proteomes" id="UP001500339"/>
    </source>
</evidence>
<protein>
    <recommendedName>
        <fullName evidence="7">Inositol-1-monophosphatase</fullName>
        <ecNumber evidence="7">3.1.3.25</ecNumber>
    </recommendedName>
</protein>
<accession>A0ABN1IQK4</accession>
<dbReference type="PRINTS" id="PR00377">
    <property type="entry name" value="IMPHPHTASES"/>
</dbReference>
<dbReference type="PROSITE" id="PS00630">
    <property type="entry name" value="IMP_2"/>
    <property type="match status" value="1"/>
</dbReference>
<sequence length="266" mass="30041">MDLQEILHNVIEWAREVGKIQLDKIDKEIEYSSKSTNVDMVTEVDLLSEKIIMDKIKQYYPEHSILSEENGELNKESDYVWVVDPLDGTNNYLHRIPIFCISIALKHLGETILGVVYVPKLDEMFYSIKGEGAYLNDTKIKVGDKDALDQCILATGFPYDKKVSEHNNVNLFCNIVKELQGVRRTGTAAFDLCSVACGRFDGYWELKLSLWDMAAGELIVKEAGGEVITSKINKEDGTEGINIIAGNEKVVSLVKEKVNEIHNYFN</sequence>
<dbReference type="InterPro" id="IPR020583">
    <property type="entry name" value="Inositol_monoP_metal-BS"/>
</dbReference>
<dbReference type="Gene3D" id="3.30.540.10">
    <property type="entry name" value="Fructose-1,6-Bisphosphatase, subunit A, domain 1"/>
    <property type="match status" value="1"/>
</dbReference>
<keyword evidence="4 7" id="KW-0479">Metal-binding</keyword>
<comment type="similarity">
    <text evidence="3 7">Belongs to the inositol monophosphatase superfamily.</text>
</comment>
<keyword evidence="9" id="KW-1185">Reference proteome</keyword>
<name>A0ABN1IQK4_9CLOT</name>
<dbReference type="InterPro" id="IPR022337">
    <property type="entry name" value="Inositol_monophosphatase_SuhB"/>
</dbReference>
<dbReference type="Gene3D" id="3.40.190.80">
    <property type="match status" value="1"/>
</dbReference>
<dbReference type="Pfam" id="PF00459">
    <property type="entry name" value="Inositol_P"/>
    <property type="match status" value="1"/>
</dbReference>
<reference evidence="8 9" key="1">
    <citation type="journal article" date="2019" name="Int. J. Syst. Evol. Microbiol.">
        <title>The Global Catalogue of Microorganisms (GCM) 10K type strain sequencing project: providing services to taxonomists for standard genome sequencing and annotation.</title>
        <authorList>
            <consortium name="The Broad Institute Genomics Platform"/>
            <consortium name="The Broad Institute Genome Sequencing Center for Infectious Disease"/>
            <person name="Wu L."/>
            <person name="Ma J."/>
        </authorList>
    </citation>
    <scope>NUCLEOTIDE SEQUENCE [LARGE SCALE GENOMIC DNA]</scope>
    <source>
        <strain evidence="8 9">JCM 1405</strain>
    </source>
</reference>
<evidence type="ECO:0000256" key="2">
    <source>
        <dbReference type="ARBA" id="ARBA00001946"/>
    </source>
</evidence>
<proteinExistence type="inferred from homology"/>
<dbReference type="InterPro" id="IPR020550">
    <property type="entry name" value="Inositol_monophosphatase_CS"/>
</dbReference>